<feature type="transmembrane region" description="Helical" evidence="9">
    <location>
        <begin position="175"/>
        <end position="195"/>
    </location>
</feature>
<feature type="domain" description="ABC transmembrane type-1" evidence="11">
    <location>
        <begin position="176"/>
        <end position="467"/>
    </location>
</feature>
<name>S8EAL7_FOMSC</name>
<keyword evidence="2" id="KW-0813">Transport</keyword>
<dbReference type="InParanoid" id="S8EAL7"/>
<dbReference type="InterPro" id="IPR036640">
    <property type="entry name" value="ABC1_TM_sf"/>
</dbReference>
<keyword evidence="8 9" id="KW-0472">Membrane</keyword>
<evidence type="ECO:0000256" key="3">
    <source>
        <dbReference type="ARBA" id="ARBA00022692"/>
    </source>
</evidence>
<accession>S8EAL7</accession>
<dbReference type="Proteomes" id="UP000015241">
    <property type="component" value="Unassembled WGS sequence"/>
</dbReference>
<feature type="transmembrane region" description="Helical" evidence="9">
    <location>
        <begin position="1027"/>
        <end position="1052"/>
    </location>
</feature>
<dbReference type="GO" id="GO:0005524">
    <property type="term" value="F:ATP binding"/>
    <property type="evidence" value="ECO:0007669"/>
    <property type="project" value="UniProtKB-KW"/>
</dbReference>
<dbReference type="eggNOG" id="KOG0054">
    <property type="taxonomic scope" value="Eukaryota"/>
</dbReference>
<dbReference type="STRING" id="743788.S8EAL7"/>
<dbReference type="SMART" id="SM00382">
    <property type="entry name" value="AAA"/>
    <property type="match status" value="2"/>
</dbReference>
<reference evidence="12 13" key="1">
    <citation type="journal article" date="2012" name="Science">
        <title>The Paleozoic origin of enzymatic lignin decomposition reconstructed from 31 fungal genomes.</title>
        <authorList>
            <person name="Floudas D."/>
            <person name="Binder M."/>
            <person name="Riley R."/>
            <person name="Barry K."/>
            <person name="Blanchette R.A."/>
            <person name="Henrissat B."/>
            <person name="Martinez A.T."/>
            <person name="Otillar R."/>
            <person name="Spatafora J.W."/>
            <person name="Yadav J.S."/>
            <person name="Aerts A."/>
            <person name="Benoit I."/>
            <person name="Boyd A."/>
            <person name="Carlson A."/>
            <person name="Copeland A."/>
            <person name="Coutinho P.M."/>
            <person name="de Vries R.P."/>
            <person name="Ferreira P."/>
            <person name="Findley K."/>
            <person name="Foster B."/>
            <person name="Gaskell J."/>
            <person name="Glotzer D."/>
            <person name="Gorecki P."/>
            <person name="Heitman J."/>
            <person name="Hesse C."/>
            <person name="Hori C."/>
            <person name="Igarashi K."/>
            <person name="Jurgens J.A."/>
            <person name="Kallen N."/>
            <person name="Kersten P."/>
            <person name="Kohler A."/>
            <person name="Kuees U."/>
            <person name="Kumar T.K.A."/>
            <person name="Kuo A."/>
            <person name="LaButti K."/>
            <person name="Larrondo L.F."/>
            <person name="Lindquist E."/>
            <person name="Ling A."/>
            <person name="Lombard V."/>
            <person name="Lucas S."/>
            <person name="Lundell T."/>
            <person name="Martin R."/>
            <person name="McLaughlin D.J."/>
            <person name="Morgenstern I."/>
            <person name="Morin E."/>
            <person name="Murat C."/>
            <person name="Nagy L.G."/>
            <person name="Nolan M."/>
            <person name="Ohm R.A."/>
            <person name="Patyshakuliyeva A."/>
            <person name="Rokas A."/>
            <person name="Ruiz-Duenas F.J."/>
            <person name="Sabat G."/>
            <person name="Salamov A."/>
            <person name="Samejima M."/>
            <person name="Schmutz J."/>
            <person name="Slot J.C."/>
            <person name="St John F."/>
            <person name="Stenlid J."/>
            <person name="Sun H."/>
            <person name="Sun S."/>
            <person name="Syed K."/>
            <person name="Tsang A."/>
            <person name="Wiebenga A."/>
            <person name="Young D."/>
            <person name="Pisabarro A."/>
            <person name="Eastwood D.C."/>
            <person name="Martin F."/>
            <person name="Cullen D."/>
            <person name="Grigoriev I.V."/>
            <person name="Hibbett D.S."/>
        </authorList>
    </citation>
    <scope>NUCLEOTIDE SEQUENCE</scope>
    <source>
        <strain evidence="13">FP-58527</strain>
    </source>
</reference>
<evidence type="ECO:0000256" key="8">
    <source>
        <dbReference type="ARBA" id="ARBA00023136"/>
    </source>
</evidence>
<dbReference type="CDD" id="cd18596">
    <property type="entry name" value="ABC_6TM_VMR1_D1_like"/>
    <property type="match status" value="1"/>
</dbReference>
<keyword evidence="5" id="KW-0547">Nucleotide-binding</keyword>
<evidence type="ECO:0000256" key="2">
    <source>
        <dbReference type="ARBA" id="ARBA00022448"/>
    </source>
</evidence>
<evidence type="ECO:0000256" key="4">
    <source>
        <dbReference type="ARBA" id="ARBA00022737"/>
    </source>
</evidence>
<dbReference type="FunCoup" id="S8EAL7">
    <property type="interactions" value="40"/>
</dbReference>
<feature type="transmembrane region" description="Helical" evidence="9">
    <location>
        <begin position="215"/>
        <end position="237"/>
    </location>
</feature>
<proteinExistence type="predicted"/>
<evidence type="ECO:0008006" key="14">
    <source>
        <dbReference type="Google" id="ProtNLM"/>
    </source>
</evidence>
<dbReference type="InterPro" id="IPR003593">
    <property type="entry name" value="AAA+_ATPase"/>
</dbReference>
<gene>
    <name evidence="12" type="ORF">FOMPIDRAFT_1049893</name>
</gene>
<keyword evidence="3 9" id="KW-0812">Transmembrane</keyword>
<evidence type="ECO:0000256" key="9">
    <source>
        <dbReference type="SAM" id="Phobius"/>
    </source>
</evidence>
<feature type="transmembrane region" description="Helical" evidence="9">
    <location>
        <begin position="852"/>
        <end position="871"/>
    </location>
</feature>
<evidence type="ECO:0000313" key="13">
    <source>
        <dbReference type="Proteomes" id="UP000015241"/>
    </source>
</evidence>
<feature type="transmembrane region" description="Helical" evidence="9">
    <location>
        <begin position="981"/>
        <end position="1006"/>
    </location>
</feature>
<dbReference type="OrthoDB" id="6500128at2759"/>
<dbReference type="InterPro" id="IPR011527">
    <property type="entry name" value="ABC1_TM_dom"/>
</dbReference>
<dbReference type="HOGENOM" id="CLU_000604_27_6_1"/>
<feature type="transmembrane region" description="Helical" evidence="9">
    <location>
        <begin position="937"/>
        <end position="961"/>
    </location>
</feature>
<dbReference type="Gene3D" id="1.20.1560.10">
    <property type="entry name" value="ABC transporter type 1, transmembrane domain"/>
    <property type="match status" value="2"/>
</dbReference>
<dbReference type="CDD" id="cd03250">
    <property type="entry name" value="ABCC_MRP_domain1"/>
    <property type="match status" value="1"/>
</dbReference>
<dbReference type="PROSITE" id="PS50893">
    <property type="entry name" value="ABC_TRANSPORTER_2"/>
    <property type="match status" value="2"/>
</dbReference>
<dbReference type="InterPro" id="IPR017871">
    <property type="entry name" value="ABC_transporter-like_CS"/>
</dbReference>
<comment type="subcellular location">
    <subcellularLocation>
        <location evidence="1">Membrane</location>
        <topology evidence="1">Multi-pass membrane protein</topology>
    </subcellularLocation>
</comment>
<keyword evidence="4" id="KW-0677">Repeat</keyword>
<dbReference type="GO" id="GO:0016887">
    <property type="term" value="F:ATP hydrolysis activity"/>
    <property type="evidence" value="ECO:0007669"/>
    <property type="project" value="InterPro"/>
</dbReference>
<dbReference type="PROSITE" id="PS50929">
    <property type="entry name" value="ABC_TM1F"/>
    <property type="match status" value="2"/>
</dbReference>
<dbReference type="PANTHER" id="PTHR24223">
    <property type="entry name" value="ATP-BINDING CASSETTE SUB-FAMILY C"/>
    <property type="match status" value="1"/>
</dbReference>
<dbReference type="PROSITE" id="PS00211">
    <property type="entry name" value="ABC_TRANSPORTER_1"/>
    <property type="match status" value="1"/>
</dbReference>
<dbReference type="EMBL" id="KE504150">
    <property type="protein sequence ID" value="EPT00309.1"/>
    <property type="molecule type" value="Genomic_DNA"/>
</dbReference>
<dbReference type="SUPFAM" id="SSF52540">
    <property type="entry name" value="P-loop containing nucleoside triphosphate hydrolases"/>
    <property type="match status" value="2"/>
</dbReference>
<feature type="domain" description="ABC transmembrane type-1" evidence="11">
    <location>
        <begin position="816"/>
        <end position="1086"/>
    </location>
</feature>
<feature type="transmembrane region" description="Helical" evidence="9">
    <location>
        <begin position="60"/>
        <end position="80"/>
    </location>
</feature>
<evidence type="ECO:0000313" key="12">
    <source>
        <dbReference type="EMBL" id="EPT00309.1"/>
    </source>
</evidence>
<feature type="domain" description="ABC transporter" evidence="10">
    <location>
        <begin position="521"/>
        <end position="754"/>
    </location>
</feature>
<keyword evidence="6" id="KW-0067">ATP-binding</keyword>
<feature type="transmembrane region" description="Helical" evidence="9">
    <location>
        <begin position="809"/>
        <end position="832"/>
    </location>
</feature>
<dbReference type="PANTHER" id="PTHR24223:SF356">
    <property type="entry name" value="ATP-BINDING CASSETTE TRANSPORTER ABC4"/>
    <property type="match status" value="1"/>
</dbReference>
<dbReference type="Gene3D" id="3.40.50.300">
    <property type="entry name" value="P-loop containing nucleotide triphosphate hydrolases"/>
    <property type="match status" value="2"/>
</dbReference>
<evidence type="ECO:0000256" key="7">
    <source>
        <dbReference type="ARBA" id="ARBA00022989"/>
    </source>
</evidence>
<dbReference type="CDD" id="cd18604">
    <property type="entry name" value="ABC_6TM_VMR1_D2_like"/>
    <property type="match status" value="1"/>
</dbReference>
<evidence type="ECO:0000256" key="5">
    <source>
        <dbReference type="ARBA" id="ARBA00022741"/>
    </source>
</evidence>
<keyword evidence="7 9" id="KW-1133">Transmembrane helix</keyword>
<feature type="transmembrane region" description="Helical" evidence="9">
    <location>
        <begin position="310"/>
        <end position="337"/>
    </location>
</feature>
<dbReference type="FunFam" id="1.20.1560.10:FF:000013">
    <property type="entry name" value="ABC transporter C family member 2"/>
    <property type="match status" value="1"/>
</dbReference>
<dbReference type="InterPro" id="IPR003439">
    <property type="entry name" value="ABC_transporter-like_ATP-bd"/>
</dbReference>
<dbReference type="Pfam" id="PF00664">
    <property type="entry name" value="ABC_membrane"/>
    <property type="match status" value="2"/>
</dbReference>
<dbReference type="InterPro" id="IPR027417">
    <property type="entry name" value="P-loop_NTPase"/>
</dbReference>
<feature type="transmembrane region" description="Helical" evidence="9">
    <location>
        <begin position="412"/>
        <end position="431"/>
    </location>
</feature>
<feature type="transmembrane region" description="Helical" evidence="9">
    <location>
        <begin position="1058"/>
        <end position="1079"/>
    </location>
</feature>
<dbReference type="GO" id="GO:0016020">
    <property type="term" value="C:membrane"/>
    <property type="evidence" value="ECO:0007669"/>
    <property type="project" value="UniProtKB-SubCell"/>
</dbReference>
<protein>
    <recommendedName>
        <fullName evidence="14">P-loop containing nucleoside triphosphate hydrolase protein</fullName>
    </recommendedName>
</protein>
<dbReference type="SUPFAM" id="SSF90123">
    <property type="entry name" value="ABC transporter transmembrane region"/>
    <property type="match status" value="2"/>
</dbReference>
<evidence type="ECO:0000259" key="11">
    <source>
        <dbReference type="PROSITE" id="PS50929"/>
    </source>
</evidence>
<evidence type="ECO:0000256" key="1">
    <source>
        <dbReference type="ARBA" id="ARBA00004141"/>
    </source>
</evidence>
<evidence type="ECO:0000259" key="10">
    <source>
        <dbReference type="PROSITE" id="PS50893"/>
    </source>
</evidence>
<organism evidence="12 13">
    <name type="scientific">Fomitopsis schrenkii</name>
    <name type="common">Brown rot fungus</name>
    <dbReference type="NCBI Taxonomy" id="2126942"/>
    <lineage>
        <taxon>Eukaryota</taxon>
        <taxon>Fungi</taxon>
        <taxon>Dikarya</taxon>
        <taxon>Basidiomycota</taxon>
        <taxon>Agaricomycotina</taxon>
        <taxon>Agaricomycetes</taxon>
        <taxon>Polyporales</taxon>
        <taxon>Fomitopsis</taxon>
    </lineage>
</organism>
<dbReference type="InterPro" id="IPR050173">
    <property type="entry name" value="ABC_transporter_C-like"/>
</dbReference>
<dbReference type="FunFam" id="3.40.50.300:FF:000973">
    <property type="entry name" value="Multidrug resistance-associated protein 4"/>
    <property type="match status" value="1"/>
</dbReference>
<sequence>MNKAYVSILSVSVAFTTSATELWVVHANTVLIPTWTVYVYRDVLPLTTYTLSPADAAEGGIIWVKILILTYVSVIIPLVIPRQFIPADPKNPERNPSPEQTASLLSMLLYSWLDQTVRDACHTEHLKVDKLPPLADDNKAEILVREGFPELSPFEAKNKDRHIVWGFFRIFQNDLILMAALLLFNTAFQFANPLAVQYLLSYIESGGDGAFVRPWVWVCWLFLGPALDSISISYYYLFSMRALVRIEALVTQLVFEHALRMRVKAETGGSAHNEEGQNVQGKVNNLITSDLAAIGFGREILAPILKSPTLLIGCIVFLYSLLGWSALVGMSVVIVLLPLPGTIATRTRKVQAAKMNKTDARVQAVTETMGVIRMIKLFSWEPHILQQLTERRDEELQLDKKSKLLDLTNATVNYIIPLLTMIVTFMTYTMIMKQELTASRVFASMTVFTMFSRTIRQTFNFTPVLIRSKVALDRVNEFLHQTELLDEFSEPTDLILSPTSLLRPPPTVNAIGFGDVSFTWTRDNDLLSTPGSGTRSFKLHVEGELLFRNGHINLIVGPTGSGKTSMLMALLGEMHYMPEGPNSFYQLPRAGGVAYAAQESWVQNESIRDNILFGSPYERERYEQVVNQCGLRRDLELFVAGDLTEVGERGITLSGGQKARITLARAIYSKADILLLDDILAALDVHTAHWIIKKCLKGNLVRGRTVLLVTHNVAMTKGLADFVVVLGPNGKVQSQGSMSKALAHDSKLAEAAEEQAQMDSKAENTANNGEEGARKAAGKLMVEEEVAVGHVGWDAMKFYLASLSGRHPWIFWVSFMGFLTISSSLDNFQVWFLGYWAQQYETHTPSDVRAPYYLGVYSVILLISVIFYYASQAIFMLGALRGSRNDAQSDCILRWLDKTPISRIVARCTQDIQAVDMPIPSFLGEFLNYSMSMLLKVGVIVAMSPAFIIPATIITGTGGWIGRVYMKAQLSVKRERSNAQAPVLGHFGAAFAGLVSIRAFGAQNAFREESYKRINRYSRVSVTFWGLNRWAFIRIDALGAIFTATLAGYLLYSGSASASGTGFSLNMAVAFSGMILWWVRMMNQLEVNGNSLERIKQYLEIEQEPKPSPSGVPPAYWPASGDLRVENLSARYSQSSLTLSLLRCIITRGKVYYDGIATDTINLDALRSSITIIPQMPELLGGTLRQNLDPFHRFDDAVLNDSLRSAGLFSLQHDLDDPESKITLDTPIASGGGNLSVGQRQILALARAILRQSKLLILDEATSAIDYATDAVIQNTLRKQLDHGVTVLTVAHRLHTVMDADKIMVLDAGRIVEFGRPSELLANEKSSLCQIDLSWVIHRPKG</sequence>
<dbReference type="GO" id="GO:0140359">
    <property type="term" value="F:ABC-type transporter activity"/>
    <property type="evidence" value="ECO:0007669"/>
    <property type="project" value="InterPro"/>
</dbReference>
<keyword evidence="13" id="KW-1185">Reference proteome</keyword>
<evidence type="ECO:0000256" key="6">
    <source>
        <dbReference type="ARBA" id="ARBA00022840"/>
    </source>
</evidence>
<dbReference type="Pfam" id="PF00005">
    <property type="entry name" value="ABC_tran"/>
    <property type="match status" value="2"/>
</dbReference>
<feature type="domain" description="ABC transporter" evidence="10">
    <location>
        <begin position="1022"/>
        <end position="1333"/>
    </location>
</feature>